<proteinExistence type="inferred from homology"/>
<dbReference type="SUPFAM" id="SSF55008">
    <property type="entry name" value="HMA, heavy metal-associated domain"/>
    <property type="match status" value="1"/>
</dbReference>
<dbReference type="InterPro" id="IPR023298">
    <property type="entry name" value="ATPase_P-typ_TM_dom_sf"/>
</dbReference>
<dbReference type="NCBIfam" id="TIGR01525">
    <property type="entry name" value="ATPase-IB_hvy"/>
    <property type="match status" value="1"/>
</dbReference>
<reference evidence="13 14" key="1">
    <citation type="submission" date="2015-09" db="EMBL/GenBank/DDBJ databases">
        <title>Identification and resolution of microdiversity through metagenomic sequencing of parallel consortia.</title>
        <authorList>
            <person name="Nelson W.C."/>
            <person name="Romine M.F."/>
            <person name="Lindemann S.R."/>
        </authorList>
    </citation>
    <scope>NUCLEOTIDE SEQUENCE [LARGE SCALE GENOMIC DNA]</scope>
    <source>
        <strain evidence="13">Ana</strain>
    </source>
</reference>
<comment type="similarity">
    <text evidence="2 10">Belongs to the cation transport ATPase (P-type) (TC 3.A.3) family. Type IB subfamily.</text>
</comment>
<evidence type="ECO:0000259" key="12">
    <source>
        <dbReference type="PROSITE" id="PS50846"/>
    </source>
</evidence>
<dbReference type="PRINTS" id="PR00120">
    <property type="entry name" value="HATPASE"/>
</dbReference>
<dbReference type="GO" id="GO:0005524">
    <property type="term" value="F:ATP binding"/>
    <property type="evidence" value="ECO:0007669"/>
    <property type="project" value="UniProtKB-UniRule"/>
</dbReference>
<dbReference type="PANTHER" id="PTHR43520:SF8">
    <property type="entry name" value="P-TYPE CU(+) TRANSPORTER"/>
    <property type="match status" value="1"/>
</dbReference>
<dbReference type="Proteomes" id="UP000050465">
    <property type="component" value="Unassembled WGS sequence"/>
</dbReference>
<dbReference type="Pfam" id="PF00122">
    <property type="entry name" value="E1-E2_ATPase"/>
    <property type="match status" value="1"/>
</dbReference>
<evidence type="ECO:0000256" key="7">
    <source>
        <dbReference type="ARBA" id="ARBA00022967"/>
    </source>
</evidence>
<dbReference type="Gene3D" id="3.30.70.100">
    <property type="match status" value="1"/>
</dbReference>
<evidence type="ECO:0000256" key="1">
    <source>
        <dbReference type="ARBA" id="ARBA00004651"/>
    </source>
</evidence>
<keyword evidence="8 10" id="KW-1133">Transmembrane helix</keyword>
<evidence type="ECO:0000256" key="10">
    <source>
        <dbReference type="RuleBase" id="RU362081"/>
    </source>
</evidence>
<dbReference type="GO" id="GO:0016887">
    <property type="term" value="F:ATP hydrolysis activity"/>
    <property type="evidence" value="ECO:0007669"/>
    <property type="project" value="InterPro"/>
</dbReference>
<keyword evidence="3 10" id="KW-0812">Transmembrane</keyword>
<dbReference type="PRINTS" id="PR00119">
    <property type="entry name" value="CATATPASE"/>
</dbReference>
<feature type="region of interest" description="Disordered" evidence="11">
    <location>
        <begin position="1"/>
        <end position="29"/>
    </location>
</feature>
<evidence type="ECO:0000313" key="13">
    <source>
        <dbReference type="EMBL" id="KPQ34017.1"/>
    </source>
</evidence>
<dbReference type="CDD" id="cd00371">
    <property type="entry name" value="HMA"/>
    <property type="match status" value="1"/>
</dbReference>
<dbReference type="SFLD" id="SFLDS00003">
    <property type="entry name" value="Haloacid_Dehalogenase"/>
    <property type="match status" value="1"/>
</dbReference>
<feature type="transmembrane region" description="Helical" evidence="10">
    <location>
        <begin position="417"/>
        <end position="436"/>
    </location>
</feature>
<evidence type="ECO:0000256" key="6">
    <source>
        <dbReference type="ARBA" id="ARBA00022840"/>
    </source>
</evidence>
<feature type="transmembrane region" description="Helical" evidence="10">
    <location>
        <begin position="481"/>
        <end position="504"/>
    </location>
</feature>
<dbReference type="Gene3D" id="3.40.50.1000">
    <property type="entry name" value="HAD superfamily/HAD-like"/>
    <property type="match status" value="1"/>
</dbReference>
<dbReference type="NCBIfam" id="TIGR01494">
    <property type="entry name" value="ATPase_P-type"/>
    <property type="match status" value="1"/>
</dbReference>
<dbReference type="InterPro" id="IPR036163">
    <property type="entry name" value="HMA_dom_sf"/>
</dbReference>
<dbReference type="GO" id="GO:0005886">
    <property type="term" value="C:plasma membrane"/>
    <property type="evidence" value="ECO:0007669"/>
    <property type="project" value="UniProtKB-SubCell"/>
</dbReference>
<dbReference type="InterPro" id="IPR036412">
    <property type="entry name" value="HAD-like_sf"/>
</dbReference>
<dbReference type="InterPro" id="IPR006121">
    <property type="entry name" value="HMA_dom"/>
</dbReference>
<evidence type="ECO:0000256" key="8">
    <source>
        <dbReference type="ARBA" id="ARBA00022989"/>
    </source>
</evidence>
<dbReference type="Pfam" id="PF00403">
    <property type="entry name" value="HMA"/>
    <property type="match status" value="1"/>
</dbReference>
<feature type="transmembrane region" description="Helical" evidence="10">
    <location>
        <begin position="818"/>
        <end position="841"/>
    </location>
</feature>
<dbReference type="CDD" id="cd02094">
    <property type="entry name" value="P-type_ATPase_Cu-like"/>
    <property type="match status" value="1"/>
</dbReference>
<dbReference type="InterPro" id="IPR018303">
    <property type="entry name" value="ATPase_P-typ_P_site"/>
</dbReference>
<dbReference type="GO" id="GO:0055070">
    <property type="term" value="P:copper ion homeostasis"/>
    <property type="evidence" value="ECO:0007669"/>
    <property type="project" value="TreeGrafter"/>
</dbReference>
<dbReference type="GO" id="GO:0043682">
    <property type="term" value="F:P-type divalent copper transporter activity"/>
    <property type="evidence" value="ECO:0007669"/>
    <property type="project" value="TreeGrafter"/>
</dbReference>
<dbReference type="InterPro" id="IPR044492">
    <property type="entry name" value="P_typ_ATPase_HD_dom"/>
</dbReference>
<feature type="transmembrane region" description="Helical" evidence="10">
    <location>
        <begin position="233"/>
        <end position="250"/>
    </location>
</feature>
<dbReference type="SUPFAM" id="SSF81665">
    <property type="entry name" value="Calcium ATPase, transmembrane domain M"/>
    <property type="match status" value="1"/>
</dbReference>
<dbReference type="InterPro" id="IPR001757">
    <property type="entry name" value="P_typ_ATPase"/>
</dbReference>
<keyword evidence="6 10" id="KW-0067">ATP-binding</keyword>
<feature type="compositionally biased region" description="Low complexity" evidence="11">
    <location>
        <begin position="7"/>
        <end position="17"/>
    </location>
</feature>
<keyword evidence="13" id="KW-0378">Hydrolase</keyword>
<feature type="transmembrane region" description="Helical" evidence="10">
    <location>
        <begin position="847"/>
        <end position="867"/>
    </location>
</feature>
<dbReference type="STRING" id="1666911.HLUCCA11_16465"/>
<feature type="region of interest" description="Disordered" evidence="11">
    <location>
        <begin position="279"/>
        <end position="307"/>
    </location>
</feature>
<evidence type="ECO:0000256" key="4">
    <source>
        <dbReference type="ARBA" id="ARBA00022723"/>
    </source>
</evidence>
<dbReference type="InterPro" id="IPR023214">
    <property type="entry name" value="HAD_sf"/>
</dbReference>
<dbReference type="PANTHER" id="PTHR43520">
    <property type="entry name" value="ATP7, ISOFORM B"/>
    <property type="match status" value="1"/>
</dbReference>
<feature type="domain" description="HMA" evidence="12">
    <location>
        <begin position="37"/>
        <end position="106"/>
    </location>
</feature>
<organism evidence="13 14">
    <name type="scientific">Phormidesmis priestleyi Ana</name>
    <dbReference type="NCBI Taxonomy" id="1666911"/>
    <lineage>
        <taxon>Bacteria</taxon>
        <taxon>Bacillati</taxon>
        <taxon>Cyanobacteriota</taxon>
        <taxon>Cyanophyceae</taxon>
        <taxon>Leptolyngbyales</taxon>
        <taxon>Leptolyngbyaceae</taxon>
        <taxon>Phormidesmis</taxon>
    </lineage>
</organism>
<evidence type="ECO:0000256" key="9">
    <source>
        <dbReference type="ARBA" id="ARBA00023136"/>
    </source>
</evidence>
<dbReference type="InterPro" id="IPR023299">
    <property type="entry name" value="ATPase_P-typ_cyto_dom_N"/>
</dbReference>
<sequence>MTPLAPPAQAKKASKASNTPSNTTQLAEDRLNHSPAVTCVLDVEGMMCAGCVSIVEKKLARCEGVTSATVNLVTEIAAVTCDPYADAQAIAQKAAQVLTDAGYPSQVRTAADSRDNPMAAEADWLVRQQQSQQHQTRQLAVALCLLVFSVIGHLQHFNWVQGIAIPVLSTLWFHGILATLTLLFPARKILIEGWQGARRGAPNMNTLVSLGAMSAYTTSLVAFLFPALGWECFFDEPVMLLSFILLGRTLEQRARFQAAGSLRSLIALQPTLARLIPPPTEDLSADSSADSSANLSDSPKSGTPLLPVETGVQIPANQVQVGEWLRVLPSEKIPVDGVIAAGQTTLDESMLTGESMPVVKRPGDEVVAGSLNQSGVITLQVSRTGLDTTLAKMIRLVETAQSRKAPIQSLADLISGYFTYGILTCSVLTLGFWYWVGVPLWPEVAASALGHLHHGVASGTAEGMAEPMLSSSVRLLVSLKLAIAVVVVACPCALGLATPTAILVGSGIGAQQGLLIRGGDILEATRGLDTIVFDKTGTLTTGHPQLTDCVSLGSMHSPDQLLQIAATVESGTRHPLGIAIQQAADEQGIALLSASNFKTEAGYGIAAQLVLEQSGKETFYLGNRAWMEKNGCDIDEAAQQIALDLAKSGKTSVFVARANQTVQRAQTNSLEVSAVGPSVIGLMGVADTLREDAASTVEKLRSLNLTVHLLSGDSDAVATAVAQQLGLSPDQTQAEVAPQAKVDAIAALQKAGHRVGFVGDGINDAPALAQADVGIALGSGTEVAMETADIVLMRDALSDVVAAIALSRATFNKIRQNLVWAFAYNLICIPLAAGVFLPAFGLSLNPGFAGGLMALSSVSVVLNSLLLKARFQ</sequence>
<dbReference type="PROSITE" id="PS50846">
    <property type="entry name" value="HMA_2"/>
    <property type="match status" value="1"/>
</dbReference>
<accession>A0A0P7YTW9</accession>
<evidence type="ECO:0000256" key="3">
    <source>
        <dbReference type="ARBA" id="ARBA00022692"/>
    </source>
</evidence>
<dbReference type="InterPro" id="IPR017969">
    <property type="entry name" value="Heavy-metal-associated_CS"/>
</dbReference>
<feature type="compositionally biased region" description="Low complexity" evidence="11">
    <location>
        <begin position="285"/>
        <end position="298"/>
    </location>
</feature>
<protein>
    <submittedName>
        <fullName evidence="13">Cu2+-exporting ATPase</fullName>
        <ecNumber evidence="13">3.6.3.4</ecNumber>
    </submittedName>
</protein>
<dbReference type="InterPro" id="IPR059000">
    <property type="entry name" value="ATPase_P-type_domA"/>
</dbReference>
<dbReference type="Pfam" id="PF00702">
    <property type="entry name" value="Hydrolase"/>
    <property type="match status" value="1"/>
</dbReference>
<evidence type="ECO:0000256" key="11">
    <source>
        <dbReference type="SAM" id="MobiDB-lite"/>
    </source>
</evidence>
<dbReference type="PATRIC" id="fig|1666911.3.peg.1003"/>
<dbReference type="SUPFAM" id="SSF81653">
    <property type="entry name" value="Calcium ATPase, transduction domain A"/>
    <property type="match status" value="1"/>
</dbReference>
<dbReference type="EC" id="3.6.3.4" evidence="13"/>
<gene>
    <name evidence="13" type="primary">copB</name>
    <name evidence="13" type="ORF">HLUCCA11_16465</name>
</gene>
<feature type="transmembrane region" description="Helical" evidence="10">
    <location>
        <begin position="139"/>
        <end position="157"/>
    </location>
</feature>
<dbReference type="SUPFAM" id="SSF56784">
    <property type="entry name" value="HAD-like"/>
    <property type="match status" value="1"/>
</dbReference>
<dbReference type="Gene3D" id="3.40.1110.10">
    <property type="entry name" value="Calcium-transporting ATPase, cytoplasmic domain N"/>
    <property type="match status" value="1"/>
</dbReference>
<keyword evidence="9 10" id="KW-0472">Membrane</keyword>
<evidence type="ECO:0000256" key="2">
    <source>
        <dbReference type="ARBA" id="ARBA00006024"/>
    </source>
</evidence>
<feature type="transmembrane region" description="Helical" evidence="10">
    <location>
        <begin position="207"/>
        <end position="227"/>
    </location>
</feature>
<dbReference type="Gene3D" id="2.70.150.10">
    <property type="entry name" value="Calcium-transporting ATPase, cytoplasmic transduction domain A"/>
    <property type="match status" value="1"/>
</dbReference>
<evidence type="ECO:0000256" key="5">
    <source>
        <dbReference type="ARBA" id="ARBA00022741"/>
    </source>
</evidence>
<feature type="transmembrane region" description="Helical" evidence="10">
    <location>
        <begin position="163"/>
        <end position="186"/>
    </location>
</feature>
<dbReference type="InterPro" id="IPR027256">
    <property type="entry name" value="P-typ_ATPase_IB"/>
</dbReference>
<dbReference type="GO" id="GO:0005507">
    <property type="term" value="F:copper ion binding"/>
    <property type="evidence" value="ECO:0007669"/>
    <property type="project" value="TreeGrafter"/>
</dbReference>
<name>A0A0P7YTW9_9CYAN</name>
<dbReference type="InterPro" id="IPR008250">
    <property type="entry name" value="ATPase_P-typ_transduc_dom_A_sf"/>
</dbReference>
<dbReference type="FunFam" id="2.70.150.10:FF:000002">
    <property type="entry name" value="Copper-transporting ATPase 1, putative"/>
    <property type="match status" value="1"/>
</dbReference>
<dbReference type="PROSITE" id="PS00154">
    <property type="entry name" value="ATPASE_E1_E2"/>
    <property type="match status" value="1"/>
</dbReference>
<keyword evidence="5 10" id="KW-0547">Nucleotide-binding</keyword>
<keyword evidence="10" id="KW-1003">Cell membrane</keyword>
<keyword evidence="4 10" id="KW-0479">Metal-binding</keyword>
<dbReference type="SFLD" id="SFLDF00027">
    <property type="entry name" value="p-type_atpase"/>
    <property type="match status" value="1"/>
</dbReference>
<dbReference type="PROSITE" id="PS01047">
    <property type="entry name" value="HMA_1"/>
    <property type="match status" value="1"/>
</dbReference>
<dbReference type="EMBL" id="LJZR01000024">
    <property type="protein sequence ID" value="KPQ34017.1"/>
    <property type="molecule type" value="Genomic_DNA"/>
</dbReference>
<dbReference type="SFLD" id="SFLDG00002">
    <property type="entry name" value="C1.7:_P-type_atpase_like"/>
    <property type="match status" value="1"/>
</dbReference>
<comment type="subcellular location">
    <subcellularLocation>
        <location evidence="1">Cell membrane</location>
        <topology evidence="1">Multi-pass membrane protein</topology>
    </subcellularLocation>
</comment>
<keyword evidence="7" id="KW-1278">Translocase</keyword>
<comment type="caution">
    <text evidence="13">The sequence shown here is derived from an EMBL/GenBank/DDBJ whole genome shotgun (WGS) entry which is preliminary data.</text>
</comment>
<dbReference type="AlphaFoldDB" id="A0A0P7YTW9"/>
<evidence type="ECO:0000313" key="14">
    <source>
        <dbReference type="Proteomes" id="UP000050465"/>
    </source>
</evidence>